<sequence length="447" mass="52187">MYYNLNHYHVIITILIYYLILTNSIILNTLNSNEKQSTRGKFNLELCNNFTLNTLSYSLNITLLHYLDIYQYIPNISILIITHNENILTLENTLNSILINTSLLLLNNKVIEIILVDDFSNPPIEDHLKTSSKIIRIIRNQKRLGLIKSRMNGARNATGEILVFLDAHVETLNHWLEPLIIQLISLRKNYQKQQQLNLQKHQNQKITSSNSSNGPRHFIVTPIILSTSDRLDYDNIDDNLYLGGFSWDLIFRWHHISEGVTPLSIEPTKTTDPYYLLYPRKTPALAGGLFAVWKDDFFDYGGYDEEMSIWGGENIELSLRTWMCHGQIEIIPCSRVGHMFRDKHPYTFPMGREFTILRNHKRTVLVWFQHDTNSTLARQYLGYFYTRSPMSKIIPAGDLKLRKAISDSLNCHTFTWYLENIYPLLRQEAKNIKINEDIYHITAFDSQ</sequence>
<evidence type="ECO:0000259" key="4">
    <source>
        <dbReference type="Pfam" id="PF00535"/>
    </source>
</evidence>
<name>A0A4Z2DBB3_SCHJA</name>
<protein>
    <submittedName>
        <fullName evidence="6">Polypeptide N-acetylgalactosaminyltransferase 2</fullName>
    </submittedName>
</protein>
<dbReference type="STRING" id="6182.A0A4Z2DBB3"/>
<dbReference type="Pfam" id="PF02709">
    <property type="entry name" value="Glyco_transf_7C"/>
    <property type="match status" value="1"/>
</dbReference>
<keyword evidence="3" id="KW-0472">Membrane</keyword>
<dbReference type="InterPro" id="IPR027791">
    <property type="entry name" value="Galactosyl_T_C"/>
</dbReference>
<dbReference type="OrthoDB" id="429263at2759"/>
<reference evidence="6 7" key="1">
    <citation type="submission" date="2019-03" db="EMBL/GenBank/DDBJ databases">
        <title>An improved genome assembly of the fluke Schistosoma japonicum.</title>
        <authorList>
            <person name="Hu W."/>
            <person name="Luo F."/>
            <person name="Yin M."/>
            <person name="Mo X."/>
            <person name="Sun C."/>
            <person name="Wu Q."/>
            <person name="Zhu B."/>
            <person name="Xiang M."/>
            <person name="Wang J."/>
            <person name="Wang Y."/>
            <person name="Zhang T."/>
            <person name="Xu B."/>
            <person name="Zheng H."/>
            <person name="Feng Z."/>
        </authorList>
    </citation>
    <scope>NUCLEOTIDE SEQUENCE [LARGE SCALE GENOMIC DNA]</scope>
    <source>
        <strain evidence="6">HuSjv2</strain>
        <tissue evidence="6">Worms</tissue>
    </source>
</reference>
<dbReference type="SUPFAM" id="SSF53448">
    <property type="entry name" value="Nucleotide-diphospho-sugar transferases"/>
    <property type="match status" value="1"/>
</dbReference>
<evidence type="ECO:0000256" key="3">
    <source>
        <dbReference type="SAM" id="Phobius"/>
    </source>
</evidence>
<dbReference type="GO" id="GO:0006493">
    <property type="term" value="P:protein O-linked glycosylation"/>
    <property type="evidence" value="ECO:0007669"/>
    <property type="project" value="TreeGrafter"/>
</dbReference>
<feature type="transmembrane region" description="Helical" evidence="3">
    <location>
        <begin position="6"/>
        <end position="30"/>
    </location>
</feature>
<dbReference type="GO" id="GO:0005794">
    <property type="term" value="C:Golgi apparatus"/>
    <property type="evidence" value="ECO:0007669"/>
    <property type="project" value="TreeGrafter"/>
</dbReference>
<dbReference type="Pfam" id="PF00535">
    <property type="entry name" value="Glycos_transf_2"/>
    <property type="match status" value="1"/>
</dbReference>
<evidence type="ECO:0000313" key="6">
    <source>
        <dbReference type="EMBL" id="TNN13793.1"/>
    </source>
</evidence>
<proteinExistence type="predicted"/>
<dbReference type="EMBL" id="SKCS01000184">
    <property type="protein sequence ID" value="TNN13793.1"/>
    <property type="molecule type" value="Genomic_DNA"/>
</dbReference>
<evidence type="ECO:0000256" key="2">
    <source>
        <dbReference type="ARBA" id="ARBA00023157"/>
    </source>
</evidence>
<dbReference type="Gene3D" id="3.90.550.10">
    <property type="entry name" value="Spore Coat Polysaccharide Biosynthesis Protein SpsA, Chain A"/>
    <property type="match status" value="1"/>
</dbReference>
<gene>
    <name evidence="6" type="ORF">EWB00_002641</name>
</gene>
<dbReference type="AlphaFoldDB" id="A0A4Z2DBB3"/>
<keyword evidence="7" id="KW-1185">Reference proteome</keyword>
<keyword evidence="1 6" id="KW-0808">Transferase</keyword>
<keyword evidence="3" id="KW-0812">Transmembrane</keyword>
<feature type="domain" description="Galactosyltransferase C-terminal" evidence="5">
    <location>
        <begin position="278"/>
        <end position="344"/>
    </location>
</feature>
<keyword evidence="3" id="KW-1133">Transmembrane helix</keyword>
<evidence type="ECO:0000256" key="1">
    <source>
        <dbReference type="ARBA" id="ARBA00022679"/>
    </source>
</evidence>
<dbReference type="InterPro" id="IPR001173">
    <property type="entry name" value="Glyco_trans_2-like"/>
</dbReference>
<dbReference type="PANTHER" id="PTHR11675:SF119">
    <property type="entry name" value="POLYPEPTIDE N-ACETYLGALACTOSAMINYLTRANSFERASE 2"/>
    <property type="match status" value="1"/>
</dbReference>
<dbReference type="GO" id="GO:0004653">
    <property type="term" value="F:polypeptide N-acetylgalactosaminyltransferase activity"/>
    <property type="evidence" value="ECO:0007669"/>
    <property type="project" value="TreeGrafter"/>
</dbReference>
<feature type="domain" description="Glycosyltransferase 2-like" evidence="4">
    <location>
        <begin position="77"/>
        <end position="181"/>
    </location>
</feature>
<organism evidence="6 7">
    <name type="scientific">Schistosoma japonicum</name>
    <name type="common">Blood fluke</name>
    <dbReference type="NCBI Taxonomy" id="6182"/>
    <lineage>
        <taxon>Eukaryota</taxon>
        <taxon>Metazoa</taxon>
        <taxon>Spiralia</taxon>
        <taxon>Lophotrochozoa</taxon>
        <taxon>Platyhelminthes</taxon>
        <taxon>Trematoda</taxon>
        <taxon>Digenea</taxon>
        <taxon>Strigeidida</taxon>
        <taxon>Schistosomatoidea</taxon>
        <taxon>Schistosomatidae</taxon>
        <taxon>Schistosoma</taxon>
    </lineage>
</organism>
<dbReference type="Proteomes" id="UP000311919">
    <property type="component" value="Unassembled WGS sequence"/>
</dbReference>
<accession>A0A4Z2DBB3</accession>
<comment type="caution">
    <text evidence="6">The sequence shown here is derived from an EMBL/GenBank/DDBJ whole genome shotgun (WGS) entry which is preliminary data.</text>
</comment>
<keyword evidence="2" id="KW-1015">Disulfide bond</keyword>
<evidence type="ECO:0000259" key="5">
    <source>
        <dbReference type="Pfam" id="PF02709"/>
    </source>
</evidence>
<dbReference type="InterPro" id="IPR029044">
    <property type="entry name" value="Nucleotide-diphossugar_trans"/>
</dbReference>
<dbReference type="PANTHER" id="PTHR11675">
    <property type="entry name" value="N-ACETYLGALACTOSAMINYLTRANSFERASE"/>
    <property type="match status" value="1"/>
</dbReference>
<evidence type="ECO:0000313" key="7">
    <source>
        <dbReference type="Proteomes" id="UP000311919"/>
    </source>
</evidence>